<dbReference type="GO" id="GO:0015889">
    <property type="term" value="P:cobalamin transport"/>
    <property type="evidence" value="ECO:0007669"/>
    <property type="project" value="TreeGrafter"/>
</dbReference>
<comment type="similarity">
    <text evidence="10 12">Belongs to the TonB-dependent receptor family.</text>
</comment>
<reference evidence="16 17" key="2">
    <citation type="journal article" date="2016" name="ISME J.">
        <title>Heterogeneous composition of key metabolic gene clusters in a vent mussel symbiont population.</title>
        <authorList>
            <person name="Ikuta T."/>
            <person name="Takaki Y."/>
            <person name="Nagai Y."/>
            <person name="Shimamura S."/>
            <person name="Tsuda M."/>
            <person name="Kawagucci S."/>
            <person name="Aoki Y."/>
            <person name="Inoue K."/>
            <person name="Teruya M."/>
            <person name="Satou K."/>
            <person name="Teruya K."/>
            <person name="Shimoji M."/>
            <person name="Tamotsu H."/>
            <person name="Hirano T."/>
            <person name="Maruyama T."/>
            <person name="Yoshida T."/>
        </authorList>
    </citation>
    <scope>NUCLEOTIDE SEQUENCE [LARGE SCALE GENOMIC DNA]</scope>
    <source>
        <strain evidence="16 17">Myojin Knoll</strain>
    </source>
</reference>
<keyword evidence="2 10" id="KW-0813">Transport</keyword>
<evidence type="ECO:0000256" key="2">
    <source>
        <dbReference type="ARBA" id="ARBA00022448"/>
    </source>
</evidence>
<dbReference type="InterPro" id="IPR036942">
    <property type="entry name" value="Beta-barrel_TonB_sf"/>
</dbReference>
<evidence type="ECO:0000256" key="11">
    <source>
        <dbReference type="PROSITE-ProRule" id="PRU10144"/>
    </source>
</evidence>
<gene>
    <name evidence="16" type="ORF">BSEPE_0767</name>
</gene>
<keyword evidence="6" id="KW-0406">Ion transport</keyword>
<dbReference type="InterPro" id="IPR000531">
    <property type="entry name" value="Beta-barrel_TonB"/>
</dbReference>
<keyword evidence="8 10" id="KW-0472">Membrane</keyword>
<dbReference type="EMBL" id="AP013042">
    <property type="protein sequence ID" value="BAS67760.1"/>
    <property type="molecule type" value="Genomic_DNA"/>
</dbReference>
<evidence type="ECO:0000256" key="4">
    <source>
        <dbReference type="ARBA" id="ARBA00022692"/>
    </source>
</evidence>
<dbReference type="STRING" id="1303921.BSEPE_0767"/>
<feature type="domain" description="TonB-dependent receptor-like beta-barrel" evidence="14">
    <location>
        <begin position="177"/>
        <end position="577"/>
    </location>
</feature>
<sequence>MDKIMKKIILAASIALTTTLTNAALGPIPIYMNTEYRTDTPVIGSIASTLSFTAEDIKATGANTFLDFLETVPSVGLINSQGNVPAVFMRGGNSEHTLFLVDGVSVNDISSPNGAISNGLASIALNDIEKVEIIKGSGSVLYGSSAIAGVISITTKKGANGNHATVSTKFGSHNTKNYNLSVSSGSLDGFIRFTHNKYTTDGINARIADTTNEKDGISNQTTQIKIGNKHFNLGYLTTRNKTQYDDTFGTNPSNRVADRESNKITINTNKKISDIWKLKLLLSQITSSRNIGENAATIGDKYKSTAITLLNDIKIDNALFNIGISKKDDKNTTDKQKLSSKEIFVNWQKNINSIDINTGIRHIRHSRFGNKNIYNLAFAKHFDNGIKLITTYGTAFNAPSIYQIYSNIGNPNLQAETSKNIEFGIEKQHYWGVSRINFYKNKMKNRITYDGHYDPGVANYFNSGELNTKGIELSVNANINNYHLDFSYNYNKTEVSNNGETAKGEAPRRAKNTTNLTISKQFGKFNPSIQIIKKSSSLDDTTFDGLGDFKLPGYTLVNLSVKYNINKNAEASLNIKNATDKDYTIINGYNQLGRTIEIGVSYKF</sequence>
<dbReference type="InterPro" id="IPR037066">
    <property type="entry name" value="Plug_dom_sf"/>
</dbReference>
<dbReference type="InterPro" id="IPR010917">
    <property type="entry name" value="TonB_rcpt_CS"/>
</dbReference>
<dbReference type="PANTHER" id="PTHR30069">
    <property type="entry name" value="TONB-DEPENDENT OUTER MEMBRANE RECEPTOR"/>
    <property type="match status" value="1"/>
</dbReference>
<dbReference type="InterPro" id="IPR012910">
    <property type="entry name" value="Plug_dom"/>
</dbReference>
<evidence type="ECO:0000256" key="10">
    <source>
        <dbReference type="PROSITE-ProRule" id="PRU01360"/>
    </source>
</evidence>
<accession>A0A0P0URN0</accession>
<keyword evidence="7 12" id="KW-0798">TonB box</keyword>
<dbReference type="Gene3D" id="2.170.130.10">
    <property type="entry name" value="TonB-dependent receptor, plug domain"/>
    <property type="match status" value="1"/>
</dbReference>
<evidence type="ECO:0000256" key="12">
    <source>
        <dbReference type="RuleBase" id="RU003357"/>
    </source>
</evidence>
<dbReference type="GO" id="GO:0006811">
    <property type="term" value="P:monoatomic ion transport"/>
    <property type="evidence" value="ECO:0007669"/>
    <property type="project" value="UniProtKB-KW"/>
</dbReference>
<dbReference type="Pfam" id="PF07715">
    <property type="entry name" value="Plug"/>
    <property type="match status" value="1"/>
</dbReference>
<dbReference type="Proteomes" id="UP000067399">
    <property type="component" value="Chromosome"/>
</dbReference>
<dbReference type="OrthoDB" id="9764669at2"/>
<feature type="signal peptide" evidence="13">
    <location>
        <begin position="1"/>
        <end position="23"/>
    </location>
</feature>
<dbReference type="InterPro" id="IPR039426">
    <property type="entry name" value="TonB-dep_rcpt-like"/>
</dbReference>
<keyword evidence="17" id="KW-1185">Reference proteome</keyword>
<evidence type="ECO:0000313" key="16">
    <source>
        <dbReference type="EMBL" id="BAS67760.1"/>
    </source>
</evidence>
<dbReference type="CDD" id="cd01347">
    <property type="entry name" value="ligand_gated_channel"/>
    <property type="match status" value="1"/>
</dbReference>
<evidence type="ECO:0000313" key="17">
    <source>
        <dbReference type="Proteomes" id="UP000067399"/>
    </source>
</evidence>
<evidence type="ECO:0000256" key="3">
    <source>
        <dbReference type="ARBA" id="ARBA00022452"/>
    </source>
</evidence>
<dbReference type="PROSITE" id="PS52016">
    <property type="entry name" value="TONB_DEPENDENT_REC_3"/>
    <property type="match status" value="1"/>
</dbReference>
<dbReference type="KEGG" id="ebh:BSEPE_0767"/>
<keyword evidence="4 10" id="KW-0812">Transmembrane</keyword>
<proteinExistence type="inferred from homology"/>
<organism evidence="16 17">
    <name type="scientific">endosymbiont of Bathymodiolus septemdierum str. Myojin knoll</name>
    <dbReference type="NCBI Taxonomy" id="1303921"/>
    <lineage>
        <taxon>Bacteria</taxon>
        <taxon>Pseudomonadati</taxon>
        <taxon>Pseudomonadota</taxon>
        <taxon>Gammaproteobacteria</taxon>
        <taxon>sulfur-oxidizing symbionts</taxon>
    </lineage>
</organism>
<keyword evidence="3 10" id="KW-1134">Transmembrane beta strand</keyword>
<evidence type="ECO:0000256" key="5">
    <source>
        <dbReference type="ARBA" id="ARBA00022729"/>
    </source>
</evidence>
<evidence type="ECO:0000256" key="13">
    <source>
        <dbReference type="SAM" id="SignalP"/>
    </source>
</evidence>
<comment type="subcellular location">
    <subcellularLocation>
        <location evidence="1 10">Cell outer membrane</location>
        <topology evidence="1 10">Multi-pass membrane protein</topology>
    </subcellularLocation>
</comment>
<feature type="chain" id="PRO_5006056051" evidence="13">
    <location>
        <begin position="24"/>
        <end position="604"/>
    </location>
</feature>
<reference evidence="16 17" key="1">
    <citation type="journal article" date="2000" name="Mar. Ecol. Prog. Ser.">
        <title>Phylogenetic characterization of endosymbionts in three hydrothermal vent mussels: influence on host distributions.</title>
        <authorList>
            <person name="Fujiwara Y."/>
            <person name="Takai K."/>
            <person name="Uematsu K."/>
            <person name="Tsuchida S."/>
            <person name="Hunt J.C."/>
            <person name="Hashimoto J."/>
        </authorList>
    </citation>
    <scope>NUCLEOTIDE SEQUENCE [LARGE SCALE GENOMIC DNA]</scope>
    <source>
        <strain evidence="16 17">Myojin Knoll</strain>
    </source>
</reference>
<dbReference type="PROSITE" id="PS01156">
    <property type="entry name" value="TONB_DEPENDENT_REC_2"/>
    <property type="match status" value="1"/>
</dbReference>
<protein>
    <submittedName>
        <fullName evidence="16">Iron complex outermembrane recepter protein</fullName>
    </submittedName>
</protein>
<evidence type="ECO:0000259" key="15">
    <source>
        <dbReference type="Pfam" id="PF07715"/>
    </source>
</evidence>
<dbReference type="GO" id="GO:0009279">
    <property type="term" value="C:cell outer membrane"/>
    <property type="evidence" value="ECO:0007669"/>
    <property type="project" value="UniProtKB-SubCell"/>
</dbReference>
<dbReference type="Gene3D" id="2.40.170.20">
    <property type="entry name" value="TonB-dependent receptor, beta-barrel domain"/>
    <property type="match status" value="1"/>
</dbReference>
<dbReference type="AlphaFoldDB" id="A0A0P0URN0"/>
<dbReference type="PANTHER" id="PTHR30069:SF53">
    <property type="entry name" value="COLICIN I RECEPTOR-RELATED"/>
    <property type="match status" value="1"/>
</dbReference>
<keyword evidence="9 10" id="KW-0998">Cell outer membrane</keyword>
<evidence type="ECO:0000256" key="7">
    <source>
        <dbReference type="ARBA" id="ARBA00023077"/>
    </source>
</evidence>
<keyword evidence="5 13" id="KW-0732">Signal</keyword>
<evidence type="ECO:0000256" key="6">
    <source>
        <dbReference type="ARBA" id="ARBA00023065"/>
    </source>
</evidence>
<name>A0A0P0URN0_9GAMM</name>
<evidence type="ECO:0000259" key="14">
    <source>
        <dbReference type="Pfam" id="PF00593"/>
    </source>
</evidence>
<evidence type="ECO:0000256" key="8">
    <source>
        <dbReference type="ARBA" id="ARBA00023136"/>
    </source>
</evidence>
<evidence type="ECO:0000256" key="9">
    <source>
        <dbReference type="ARBA" id="ARBA00023237"/>
    </source>
</evidence>
<feature type="domain" description="TonB-dependent receptor plug" evidence="15">
    <location>
        <begin position="47"/>
        <end position="150"/>
    </location>
</feature>
<dbReference type="SUPFAM" id="SSF56935">
    <property type="entry name" value="Porins"/>
    <property type="match status" value="1"/>
</dbReference>
<evidence type="ECO:0000256" key="1">
    <source>
        <dbReference type="ARBA" id="ARBA00004571"/>
    </source>
</evidence>
<dbReference type="Pfam" id="PF00593">
    <property type="entry name" value="TonB_dep_Rec_b-barrel"/>
    <property type="match status" value="1"/>
</dbReference>
<feature type="short sequence motif" description="TonB C-terminal box" evidence="11">
    <location>
        <begin position="587"/>
        <end position="604"/>
    </location>
</feature>